<dbReference type="InterPro" id="IPR008557">
    <property type="entry name" value="PhoX"/>
</dbReference>
<dbReference type="SUPFAM" id="SSF63829">
    <property type="entry name" value="Calcium-dependent phosphotriesterase"/>
    <property type="match status" value="1"/>
</dbReference>
<dbReference type="PANTHER" id="PTHR35399">
    <property type="entry name" value="SLR8030 PROTEIN"/>
    <property type="match status" value="1"/>
</dbReference>
<sequence>MDRKDIINDPEYGNKAEAFEAFDDIPTNPNLSRTIGDVINARYGRRDLLKGALGVAATTALFGTSAMVAPKQAAAAASASRYKFDELAWGNDEKHHIAEGYNADILLRWGDPITADAPEFDVMNQTVEAQLKQFGYNNDYVGFTALNEEGTRGLLCVNHEYTNEEVMFPGLGRQDRDGFTGMTKELVEIEMAAHGGSVVEIAQGDDGTWALVRDSDYNRRITPFNTEMVMGGPAAGHERMKTNDDPTGTAVIGTINNCAGGMTPWGTYLMAEENFHGYFWTDVVDAEGKPDVSAQPEATSMKRYGVPGGWYAWGKFHDRWNIDKEPNMPNKYGWIVEVDPRNPDAKPIKHTAMGRFRHEGAETTISSSGKLVIYSGDDNRFDYLYKYVSTEDVTEENSVFGSSLMSDGTLYVARFDEDGTVTWMPLVHGEGPLTAENGFNDQGDVMIDTRLAADLLGATPMDRPEDANPGPNGTAYVMLTNNTRRTADQVNAANPRAESAFGHIIEIKEDGEDHAATTGTWSILVKCGDPTIEEVGAQWNPETSESGWFGSPDNCAIDADGRLWISTDQGSNWGKTGKSDGLYSLETAGELRGHSKLFFRCPVGGELCGPYFTPDSETLFLAVQHPGTDGTKDFKGFERDSTFEDPATRWPDFDPAMPPRPSVVVVTKEGGGKIAV</sequence>
<dbReference type="EMBL" id="JALIEB010000038">
    <property type="protein sequence ID" value="MCV3274323.1"/>
    <property type="molecule type" value="Genomic_DNA"/>
</dbReference>
<organism evidence="1 2">
    <name type="scientific">Roseobacter sinensis</name>
    <dbReference type="NCBI Taxonomy" id="2931391"/>
    <lineage>
        <taxon>Bacteria</taxon>
        <taxon>Pseudomonadati</taxon>
        <taxon>Pseudomonadota</taxon>
        <taxon>Alphaproteobacteria</taxon>
        <taxon>Rhodobacterales</taxon>
        <taxon>Roseobacteraceae</taxon>
        <taxon>Roseobacter</taxon>
    </lineage>
</organism>
<proteinExistence type="predicted"/>
<protein>
    <submittedName>
        <fullName evidence="1">PhoX family phosphatase</fullName>
    </submittedName>
</protein>
<gene>
    <name evidence="1" type="ORF">MUB52_23070</name>
</gene>
<keyword evidence="2" id="KW-1185">Reference proteome</keyword>
<dbReference type="Proteomes" id="UP001208690">
    <property type="component" value="Unassembled WGS sequence"/>
</dbReference>
<dbReference type="PROSITE" id="PS51318">
    <property type="entry name" value="TAT"/>
    <property type="match status" value="1"/>
</dbReference>
<dbReference type="PANTHER" id="PTHR35399:SF2">
    <property type="entry name" value="DUF839 DOMAIN-CONTAINING PROTEIN"/>
    <property type="match status" value="1"/>
</dbReference>
<evidence type="ECO:0000313" key="1">
    <source>
        <dbReference type="EMBL" id="MCV3274323.1"/>
    </source>
</evidence>
<dbReference type="Pfam" id="PF05787">
    <property type="entry name" value="PhoX"/>
    <property type="match status" value="1"/>
</dbReference>
<dbReference type="RefSeq" id="WP_263846527.1">
    <property type="nucleotide sequence ID" value="NZ_JALIEB010000038.1"/>
</dbReference>
<accession>A0ABT3BL75</accession>
<dbReference type="InterPro" id="IPR006311">
    <property type="entry name" value="TAT_signal"/>
</dbReference>
<comment type="caution">
    <text evidence="1">The sequence shown here is derived from an EMBL/GenBank/DDBJ whole genome shotgun (WGS) entry which is preliminary data.</text>
</comment>
<name>A0ABT3BL75_9RHOB</name>
<evidence type="ECO:0000313" key="2">
    <source>
        <dbReference type="Proteomes" id="UP001208690"/>
    </source>
</evidence>
<reference evidence="1 2" key="1">
    <citation type="submission" date="2022-04" db="EMBL/GenBank/DDBJ databases">
        <title>Roseobacter sp. WL0113 is a bacterium isolated from neritic sediment.</title>
        <authorList>
            <person name="Wang L."/>
            <person name="He W."/>
            <person name="Zhang D.-F."/>
        </authorList>
    </citation>
    <scope>NUCLEOTIDE SEQUENCE [LARGE SCALE GENOMIC DNA]</scope>
    <source>
        <strain evidence="1 2">WL0113</strain>
    </source>
</reference>